<organism evidence="1 2">
    <name type="scientific">Roseiconus nitratireducens</name>
    <dbReference type="NCBI Taxonomy" id="2605748"/>
    <lineage>
        <taxon>Bacteria</taxon>
        <taxon>Pseudomonadati</taxon>
        <taxon>Planctomycetota</taxon>
        <taxon>Planctomycetia</taxon>
        <taxon>Pirellulales</taxon>
        <taxon>Pirellulaceae</taxon>
        <taxon>Roseiconus</taxon>
    </lineage>
</organism>
<dbReference type="AlphaFoldDB" id="A0A5M6DJ44"/>
<dbReference type="Proteomes" id="UP000324479">
    <property type="component" value="Unassembled WGS sequence"/>
</dbReference>
<dbReference type="InterPro" id="IPR053158">
    <property type="entry name" value="CapK_Type1_Caps_Biosynth"/>
</dbReference>
<proteinExistence type="predicted"/>
<evidence type="ECO:0000313" key="2">
    <source>
        <dbReference type="Proteomes" id="UP000324479"/>
    </source>
</evidence>
<reference evidence="1 2" key="1">
    <citation type="submission" date="2019-08" db="EMBL/GenBank/DDBJ databases">
        <authorList>
            <person name="Dhanesh K."/>
            <person name="Kumar G."/>
            <person name="Sasikala C."/>
            <person name="Venkata Ramana C."/>
        </authorList>
    </citation>
    <scope>NUCLEOTIDE SEQUENCE [LARGE SCALE GENOMIC DNA]</scope>
    <source>
        <strain evidence="1 2">JC645</strain>
    </source>
</reference>
<gene>
    <name evidence="1" type="ORF">FYK55_05140</name>
</gene>
<dbReference type="RefSeq" id="WP_150075279.1">
    <property type="nucleotide sequence ID" value="NZ_VWOX01000002.1"/>
</dbReference>
<sequence>MINFHQAIFRAGVAIRNRQIPSHRAFLLESQWWSLEKLREWQESLLREIVQNAYEHSVFYRVKFDDSGLEPQQIKTLDDLASLPILEKNEILSERDRLQIRDGGERLFYSETSGSTGNPLVFYRNADWDAWHNASVMRGYEWHGVRPWERNGYLWGFNFSPSQRLKTRALDALQNRFRMFSYDDDEIASFAGKLRHAVYLGGYSSMIYEIAKAINRNPRIEPLTNLKLIRGTSEKIFERYQQEAVQAFGRRIVSEYGAAESGIIAFECPEGSMHVNMETCIVEVENGEILVTNLVSRSFPIIRYRLGDSIVLDREMKCACGRAHPVIREVTGRIGKRIVGKSRSFPSLTLYYVFKNLARKHDLVLNYQGVQEQAGVLRLDIEEKVSSETRVLLLGECEAYYGKDVDVEIRESCNLRSQGRKKRDFVSSIDDGVS</sequence>
<accession>A0A5M6DJ44</accession>
<dbReference type="PANTHER" id="PTHR36932:SF1">
    <property type="entry name" value="CAPSULAR POLYSACCHARIDE BIOSYNTHESIS PROTEIN"/>
    <property type="match status" value="1"/>
</dbReference>
<dbReference type="Gene3D" id="3.40.50.12780">
    <property type="entry name" value="N-terminal domain of ligase-like"/>
    <property type="match status" value="1"/>
</dbReference>
<protein>
    <submittedName>
        <fullName evidence="1">Phenylacetate--CoA ligase family protein</fullName>
    </submittedName>
</protein>
<name>A0A5M6DJ44_9BACT</name>
<dbReference type="InterPro" id="IPR042099">
    <property type="entry name" value="ANL_N_sf"/>
</dbReference>
<keyword evidence="1" id="KW-0436">Ligase</keyword>
<keyword evidence="2" id="KW-1185">Reference proteome</keyword>
<evidence type="ECO:0000313" key="1">
    <source>
        <dbReference type="EMBL" id="KAA5546272.1"/>
    </source>
</evidence>
<dbReference type="SUPFAM" id="SSF56801">
    <property type="entry name" value="Acetyl-CoA synthetase-like"/>
    <property type="match status" value="1"/>
</dbReference>
<dbReference type="PANTHER" id="PTHR36932">
    <property type="entry name" value="CAPSULAR POLYSACCHARIDE BIOSYNTHESIS PROTEIN"/>
    <property type="match status" value="1"/>
</dbReference>
<dbReference type="EMBL" id="VWOX01000002">
    <property type="protein sequence ID" value="KAA5546272.1"/>
    <property type="molecule type" value="Genomic_DNA"/>
</dbReference>
<comment type="caution">
    <text evidence="1">The sequence shown here is derived from an EMBL/GenBank/DDBJ whole genome shotgun (WGS) entry which is preliminary data.</text>
</comment>
<dbReference type="GO" id="GO:0016874">
    <property type="term" value="F:ligase activity"/>
    <property type="evidence" value="ECO:0007669"/>
    <property type="project" value="UniProtKB-KW"/>
</dbReference>